<dbReference type="Proteomes" id="UP000299102">
    <property type="component" value="Unassembled WGS sequence"/>
</dbReference>
<dbReference type="AlphaFoldDB" id="A0A4C1Y8E2"/>
<reference evidence="2 3" key="1">
    <citation type="journal article" date="2019" name="Commun. Biol.">
        <title>The bagworm genome reveals a unique fibroin gene that provides high tensile strength.</title>
        <authorList>
            <person name="Kono N."/>
            <person name="Nakamura H."/>
            <person name="Ohtoshi R."/>
            <person name="Tomita M."/>
            <person name="Numata K."/>
            <person name="Arakawa K."/>
        </authorList>
    </citation>
    <scope>NUCLEOTIDE SEQUENCE [LARGE SCALE GENOMIC DNA]</scope>
</reference>
<organism evidence="2 3">
    <name type="scientific">Eumeta variegata</name>
    <name type="common">Bagworm moth</name>
    <name type="synonym">Eumeta japonica</name>
    <dbReference type="NCBI Taxonomy" id="151549"/>
    <lineage>
        <taxon>Eukaryota</taxon>
        <taxon>Metazoa</taxon>
        <taxon>Ecdysozoa</taxon>
        <taxon>Arthropoda</taxon>
        <taxon>Hexapoda</taxon>
        <taxon>Insecta</taxon>
        <taxon>Pterygota</taxon>
        <taxon>Neoptera</taxon>
        <taxon>Endopterygota</taxon>
        <taxon>Lepidoptera</taxon>
        <taxon>Glossata</taxon>
        <taxon>Ditrysia</taxon>
        <taxon>Tineoidea</taxon>
        <taxon>Psychidae</taxon>
        <taxon>Oiketicinae</taxon>
        <taxon>Eumeta</taxon>
    </lineage>
</organism>
<feature type="region of interest" description="Disordered" evidence="1">
    <location>
        <begin position="27"/>
        <end position="46"/>
    </location>
</feature>
<proteinExistence type="predicted"/>
<protein>
    <submittedName>
        <fullName evidence="2">Uncharacterized protein</fullName>
    </submittedName>
</protein>
<evidence type="ECO:0000256" key="1">
    <source>
        <dbReference type="SAM" id="MobiDB-lite"/>
    </source>
</evidence>
<comment type="caution">
    <text evidence="2">The sequence shown here is derived from an EMBL/GenBank/DDBJ whole genome shotgun (WGS) entry which is preliminary data.</text>
</comment>
<dbReference type="EMBL" id="BGZK01001113">
    <property type="protein sequence ID" value="GBP71583.1"/>
    <property type="molecule type" value="Genomic_DNA"/>
</dbReference>
<name>A0A4C1Y8E2_EUMVA</name>
<gene>
    <name evidence="2" type="ORF">EVAR_42048_1</name>
</gene>
<evidence type="ECO:0000313" key="2">
    <source>
        <dbReference type="EMBL" id="GBP71583.1"/>
    </source>
</evidence>
<evidence type="ECO:0000313" key="3">
    <source>
        <dbReference type="Proteomes" id="UP000299102"/>
    </source>
</evidence>
<feature type="compositionally biased region" description="Polar residues" evidence="1">
    <location>
        <begin position="37"/>
        <end position="46"/>
    </location>
</feature>
<accession>A0A4C1Y8E2</accession>
<sequence>MRHTRGLGLQALQAQGGLRVLVYNRTGRLSKPRTRRGTQTNAQNENSLVNSPVVRIGPVFSFIFSPTGPSTNTYSAYTSVRAPDTRTRTHAAAPHARTNTARAHTTTHTAPHIYLSDYSPAYVFMSYIYQIKHIT</sequence>
<keyword evidence="3" id="KW-1185">Reference proteome</keyword>